<name>A0A0N1I0Z5_LEPSE</name>
<dbReference type="Proteomes" id="UP000038009">
    <property type="component" value="Unassembled WGS sequence"/>
</dbReference>
<organism evidence="2 3">
    <name type="scientific">Leptomonas seymouri</name>
    <dbReference type="NCBI Taxonomy" id="5684"/>
    <lineage>
        <taxon>Eukaryota</taxon>
        <taxon>Discoba</taxon>
        <taxon>Euglenozoa</taxon>
        <taxon>Kinetoplastea</taxon>
        <taxon>Metakinetoplastina</taxon>
        <taxon>Trypanosomatida</taxon>
        <taxon>Trypanosomatidae</taxon>
        <taxon>Leishmaniinae</taxon>
        <taxon>Leptomonas</taxon>
    </lineage>
</organism>
<comment type="caution">
    <text evidence="2">The sequence shown here is derived from an EMBL/GenBank/DDBJ whole genome shotgun (WGS) entry which is preliminary data.</text>
</comment>
<reference evidence="2 3" key="1">
    <citation type="journal article" date="2015" name="PLoS Pathog.">
        <title>Leptomonas seymouri: Adaptations to the Dixenous Life Cycle Analyzed by Genome Sequencing, Transcriptome Profiling and Co-infection with Leishmania donovani.</title>
        <authorList>
            <person name="Kraeva N."/>
            <person name="Butenko A."/>
            <person name="Hlavacova J."/>
            <person name="Kostygov A."/>
            <person name="Myskova J."/>
            <person name="Grybchuk D."/>
            <person name="Lestinova T."/>
            <person name="Votypka J."/>
            <person name="Volf P."/>
            <person name="Opperdoes F."/>
            <person name="Flegontov P."/>
            <person name="Lukes J."/>
            <person name="Yurchenko V."/>
        </authorList>
    </citation>
    <scope>NUCLEOTIDE SEQUENCE [LARGE SCALE GENOMIC DNA]</scope>
    <source>
        <strain evidence="2 3">ATCC 30220</strain>
    </source>
</reference>
<feature type="transmembrane region" description="Helical" evidence="1">
    <location>
        <begin position="73"/>
        <end position="92"/>
    </location>
</feature>
<keyword evidence="1" id="KW-0812">Transmembrane</keyword>
<accession>A0A0N1I0Z5</accession>
<keyword evidence="1" id="KW-1133">Transmembrane helix</keyword>
<proteinExistence type="predicted"/>
<evidence type="ECO:0000313" key="3">
    <source>
        <dbReference type="Proteomes" id="UP000038009"/>
    </source>
</evidence>
<dbReference type="OrthoDB" id="271051at2759"/>
<keyword evidence="3" id="KW-1185">Reference proteome</keyword>
<gene>
    <name evidence="2" type="ORF">ABL78_2357</name>
</gene>
<sequence length="132" mass="15298">MVLVRWYTAAMLCVDAYELYRLWTASPRTLSNGSCWFDARSNAPMAPALFTTLLLCLTLPRIFVLIEPLSRWILMLETIHDALRVVLYSALFTVNEDASQINTILITIALWNVFFYGRSYYTTMLMLRENSK</sequence>
<feature type="transmembrane region" description="Helical" evidence="1">
    <location>
        <begin position="46"/>
        <end position="66"/>
    </location>
</feature>
<feature type="transmembrane region" description="Helical" evidence="1">
    <location>
        <begin position="98"/>
        <end position="117"/>
    </location>
</feature>
<protein>
    <submittedName>
        <fullName evidence="2">Uncharacterized protein</fullName>
    </submittedName>
</protein>
<keyword evidence="1" id="KW-0472">Membrane</keyword>
<evidence type="ECO:0000313" key="2">
    <source>
        <dbReference type="EMBL" id="KPI88545.1"/>
    </source>
</evidence>
<dbReference type="AlphaFoldDB" id="A0A0N1I0Z5"/>
<evidence type="ECO:0000256" key="1">
    <source>
        <dbReference type="SAM" id="Phobius"/>
    </source>
</evidence>
<dbReference type="EMBL" id="LJSK01000047">
    <property type="protein sequence ID" value="KPI88545.1"/>
    <property type="molecule type" value="Genomic_DNA"/>
</dbReference>
<dbReference type="VEuPathDB" id="TriTrypDB:Lsey_0047_0260"/>
<dbReference type="OMA" id="CMLREHS"/>